<dbReference type="PANTHER" id="PTHR43302:SF5">
    <property type="entry name" value="TRANSPORTER ARSB-RELATED"/>
    <property type="match status" value="1"/>
</dbReference>
<evidence type="ECO:0000256" key="3">
    <source>
        <dbReference type="ARBA" id="ARBA00022475"/>
    </source>
</evidence>
<feature type="transmembrane region" description="Helical" evidence="8">
    <location>
        <begin position="534"/>
        <end position="554"/>
    </location>
</feature>
<comment type="subcellular location">
    <subcellularLocation>
        <location evidence="1">Cell membrane</location>
        <topology evidence="1">Multi-pass membrane protein</topology>
    </subcellularLocation>
</comment>
<comment type="caution">
    <text evidence="10">The sequence shown here is derived from an EMBL/GenBank/DDBJ whole genome shotgun (WGS) entry which is preliminary data.</text>
</comment>
<feature type="transmembrane region" description="Helical" evidence="8">
    <location>
        <begin position="132"/>
        <end position="150"/>
    </location>
</feature>
<feature type="transmembrane region" description="Helical" evidence="8">
    <location>
        <begin position="348"/>
        <end position="367"/>
    </location>
</feature>
<sequence length="704" mass="76064">MSQRPPPPDISQISGWRSIITLVVFVITSKSSLLLPPDVIVSFPFHIPIPVPRILWEAFLAVLSKLRLIPPRDHAKRSENEAGGHWVTLRLSISTITAPVYACLFLLAILAIGRTEVYDGTIGSDNIEPYDVMIFFITLAYIAISIDASGKSTYYKIVWLHLSNTPALGLLKFLAFKVLQKGGAKGHRLFLYLYCFFFALGTAIGNDPIVLSGTAFLAYMIRASSNIDSARAWVFSQFAIANVSSAILVSSNPTNLVLAGAFQIKFIDYTANIIVPVLFTAALLFPCLLYLIFRNEKLVPHVIDMHTLPDAEKEMAPVNPNIPHAGAGEDRSPGIGEILTPYLDRRHAAISVGIMAATLISVLVINAVTASGGGKPTPVMYVTAPAAVLCFSADLFFGWRHRHTTRAVAHKGRLAEERAAIEKELRGPSPSADPTATDTAPVTTNSSSETEGSPSGGPHGDGIGDGNMSEKPSRGGGMTDTELSAAVTRELEAREKREAEQPANLVSVARRAYTWWRETFPAASIVMSRLPFELVPFAFAMFVLVQGLVTRGWVPVFAYGWDAWIGRTGTVGAVGGMGFLGVVLSNFTGTNIGTTILLCRIMQAWQQILASGGRATTDRTFWGAVYGMALGVNYGAFSSALCASLAGLLWRDILLSKGVVVRRLEFLRVNAPIIAIATAVGCAVLVGEVYIMRRDTAFLMLSEE</sequence>
<organism evidence="10 11">
    <name type="scientific">Apiospora marii</name>
    <dbReference type="NCBI Taxonomy" id="335849"/>
    <lineage>
        <taxon>Eukaryota</taxon>
        <taxon>Fungi</taxon>
        <taxon>Dikarya</taxon>
        <taxon>Ascomycota</taxon>
        <taxon>Pezizomycotina</taxon>
        <taxon>Sordariomycetes</taxon>
        <taxon>Xylariomycetidae</taxon>
        <taxon>Amphisphaeriales</taxon>
        <taxon>Apiosporaceae</taxon>
        <taxon>Apiospora</taxon>
    </lineage>
</organism>
<evidence type="ECO:0000256" key="4">
    <source>
        <dbReference type="ARBA" id="ARBA00022692"/>
    </source>
</evidence>
<feature type="transmembrane region" description="Helical" evidence="8">
    <location>
        <begin position="157"/>
        <end position="179"/>
    </location>
</feature>
<feature type="transmembrane region" description="Helical" evidence="8">
    <location>
        <begin position="379"/>
        <end position="397"/>
    </location>
</feature>
<dbReference type="Pfam" id="PF03600">
    <property type="entry name" value="CitMHS"/>
    <property type="match status" value="1"/>
</dbReference>
<reference evidence="10 11" key="1">
    <citation type="submission" date="2023-01" db="EMBL/GenBank/DDBJ databases">
        <title>Analysis of 21 Apiospora genomes using comparative genomics revels a genus with tremendous synthesis potential of carbohydrate active enzymes and secondary metabolites.</title>
        <authorList>
            <person name="Sorensen T."/>
        </authorList>
    </citation>
    <scope>NUCLEOTIDE SEQUENCE [LARGE SCALE GENOMIC DNA]</scope>
    <source>
        <strain evidence="10 11">CBS 20057</strain>
    </source>
</reference>
<evidence type="ECO:0000256" key="7">
    <source>
        <dbReference type="SAM" id="MobiDB-lite"/>
    </source>
</evidence>
<protein>
    <recommendedName>
        <fullName evidence="9">Citrate transporter-like domain-containing protein</fullName>
    </recommendedName>
</protein>
<evidence type="ECO:0000256" key="5">
    <source>
        <dbReference type="ARBA" id="ARBA00022989"/>
    </source>
</evidence>
<feature type="transmembrane region" description="Helical" evidence="8">
    <location>
        <begin position="669"/>
        <end position="691"/>
    </location>
</feature>
<keyword evidence="3" id="KW-1003">Cell membrane</keyword>
<evidence type="ECO:0000256" key="2">
    <source>
        <dbReference type="ARBA" id="ARBA00022448"/>
    </source>
</evidence>
<evidence type="ECO:0000256" key="8">
    <source>
        <dbReference type="SAM" id="Phobius"/>
    </source>
</evidence>
<dbReference type="Proteomes" id="UP001396898">
    <property type="component" value="Unassembled WGS sequence"/>
</dbReference>
<keyword evidence="2" id="KW-0813">Transport</keyword>
<name>A0ABR1SJ21_9PEZI</name>
<evidence type="ECO:0000313" key="11">
    <source>
        <dbReference type="Proteomes" id="UP001396898"/>
    </source>
</evidence>
<feature type="transmembrane region" description="Helical" evidence="8">
    <location>
        <begin position="16"/>
        <end position="35"/>
    </location>
</feature>
<keyword evidence="6 8" id="KW-0472">Membrane</keyword>
<feature type="domain" description="Citrate transporter-like" evidence="9">
    <location>
        <begin position="169"/>
        <end position="380"/>
    </location>
</feature>
<feature type="transmembrane region" description="Helical" evidence="8">
    <location>
        <begin position="574"/>
        <end position="599"/>
    </location>
</feature>
<accession>A0ABR1SJ21</accession>
<evidence type="ECO:0000256" key="6">
    <source>
        <dbReference type="ARBA" id="ARBA00023136"/>
    </source>
</evidence>
<feature type="region of interest" description="Disordered" evidence="7">
    <location>
        <begin position="423"/>
        <end position="482"/>
    </location>
</feature>
<feature type="transmembrane region" description="Helical" evidence="8">
    <location>
        <begin position="87"/>
        <end position="112"/>
    </location>
</feature>
<evidence type="ECO:0000313" key="10">
    <source>
        <dbReference type="EMBL" id="KAK8033725.1"/>
    </source>
</evidence>
<keyword evidence="4 8" id="KW-0812">Transmembrane</keyword>
<feature type="compositionally biased region" description="Low complexity" evidence="7">
    <location>
        <begin position="428"/>
        <end position="453"/>
    </location>
</feature>
<feature type="transmembrane region" description="Helical" evidence="8">
    <location>
        <begin position="269"/>
        <end position="293"/>
    </location>
</feature>
<gene>
    <name evidence="10" type="ORF">PG991_003123</name>
</gene>
<dbReference type="PANTHER" id="PTHR43302">
    <property type="entry name" value="TRANSPORTER ARSB-RELATED"/>
    <property type="match status" value="1"/>
</dbReference>
<dbReference type="EMBL" id="JAQQWI010000006">
    <property type="protein sequence ID" value="KAK8033725.1"/>
    <property type="molecule type" value="Genomic_DNA"/>
</dbReference>
<keyword evidence="11" id="KW-1185">Reference proteome</keyword>
<evidence type="ECO:0000256" key="1">
    <source>
        <dbReference type="ARBA" id="ARBA00004651"/>
    </source>
</evidence>
<feature type="transmembrane region" description="Helical" evidence="8">
    <location>
        <begin position="191"/>
        <end position="220"/>
    </location>
</feature>
<feature type="compositionally biased region" description="Gly residues" evidence="7">
    <location>
        <begin position="454"/>
        <end position="465"/>
    </location>
</feature>
<feature type="transmembrane region" description="Helical" evidence="8">
    <location>
        <begin position="620"/>
        <end position="649"/>
    </location>
</feature>
<dbReference type="InterPro" id="IPR004680">
    <property type="entry name" value="Cit_transptr-like_dom"/>
</dbReference>
<evidence type="ECO:0000259" key="9">
    <source>
        <dbReference type="Pfam" id="PF03600"/>
    </source>
</evidence>
<keyword evidence="5 8" id="KW-1133">Transmembrane helix</keyword>
<proteinExistence type="predicted"/>